<dbReference type="PANTHER" id="PTHR12828:SF3">
    <property type="entry name" value="PROTEASOME MATURATION PROTEIN"/>
    <property type="match status" value="1"/>
</dbReference>
<evidence type="ECO:0008006" key="5">
    <source>
        <dbReference type="Google" id="ProtNLM"/>
    </source>
</evidence>
<sequence>MSLGYPPLRPKPDGATVLTQKVGSYGVPDRMLNGLRSDKEEMCARHPLEYSEKHWQENMQQMDMAMLRNLQGVHAPLRLRMERLTAQKVQRLPCLHSSNLMLDTLNGRLDTIDFDDIYSDPEQQEEIQAQPHMFVERQLGLL</sequence>
<reference evidence="3" key="1">
    <citation type="journal article" date="2023" name="Mol. Biol. Evol.">
        <title>Third-Generation Sequencing Reveals the Adaptive Role of the Epigenome in Three Deep-Sea Polychaetes.</title>
        <authorList>
            <person name="Perez M."/>
            <person name="Aroh O."/>
            <person name="Sun Y."/>
            <person name="Lan Y."/>
            <person name="Juniper S.K."/>
            <person name="Young C.R."/>
            <person name="Angers B."/>
            <person name="Qian P.Y."/>
        </authorList>
    </citation>
    <scope>NUCLEOTIDE SEQUENCE</scope>
    <source>
        <strain evidence="3">R07B-5</strain>
    </source>
</reference>
<dbReference type="EMBL" id="JAODUO010000643">
    <property type="protein sequence ID" value="KAK2176748.1"/>
    <property type="molecule type" value="Genomic_DNA"/>
</dbReference>
<dbReference type="Proteomes" id="UP001209878">
    <property type="component" value="Unassembled WGS sequence"/>
</dbReference>
<organism evidence="3 4">
    <name type="scientific">Ridgeia piscesae</name>
    <name type="common">Tubeworm</name>
    <dbReference type="NCBI Taxonomy" id="27915"/>
    <lineage>
        <taxon>Eukaryota</taxon>
        <taxon>Metazoa</taxon>
        <taxon>Spiralia</taxon>
        <taxon>Lophotrochozoa</taxon>
        <taxon>Annelida</taxon>
        <taxon>Polychaeta</taxon>
        <taxon>Sedentaria</taxon>
        <taxon>Canalipalpata</taxon>
        <taxon>Sabellida</taxon>
        <taxon>Siboglinidae</taxon>
        <taxon>Ridgeia</taxon>
    </lineage>
</organism>
<protein>
    <recommendedName>
        <fullName evidence="5">Proteasome maturation protein</fullName>
    </recommendedName>
</protein>
<comment type="similarity">
    <text evidence="2">Belongs to the POMP/UMP1 family.</text>
</comment>
<dbReference type="Pfam" id="PF05348">
    <property type="entry name" value="UMP1"/>
    <property type="match status" value="1"/>
</dbReference>
<accession>A0AAD9KSC6</accession>
<name>A0AAD9KSC6_RIDPI</name>
<dbReference type="AlphaFoldDB" id="A0AAD9KSC6"/>
<dbReference type="GO" id="GO:0005634">
    <property type="term" value="C:nucleus"/>
    <property type="evidence" value="ECO:0007669"/>
    <property type="project" value="TreeGrafter"/>
</dbReference>
<proteinExistence type="inferred from homology"/>
<evidence type="ECO:0000256" key="1">
    <source>
        <dbReference type="ARBA" id="ARBA00023186"/>
    </source>
</evidence>
<dbReference type="PANTHER" id="PTHR12828">
    <property type="entry name" value="PROTEASOME MATURATION PROTEIN UMP1"/>
    <property type="match status" value="1"/>
</dbReference>
<evidence type="ECO:0000313" key="3">
    <source>
        <dbReference type="EMBL" id="KAK2176748.1"/>
    </source>
</evidence>
<dbReference type="GO" id="GO:0005737">
    <property type="term" value="C:cytoplasm"/>
    <property type="evidence" value="ECO:0007669"/>
    <property type="project" value="TreeGrafter"/>
</dbReference>
<evidence type="ECO:0000256" key="2">
    <source>
        <dbReference type="ARBA" id="ARBA00043974"/>
    </source>
</evidence>
<dbReference type="InterPro" id="IPR008012">
    <property type="entry name" value="Ump1"/>
</dbReference>
<comment type="caution">
    <text evidence="3">The sequence shown here is derived from an EMBL/GenBank/DDBJ whole genome shotgun (WGS) entry which is preliminary data.</text>
</comment>
<keyword evidence="4" id="KW-1185">Reference proteome</keyword>
<keyword evidence="1" id="KW-0143">Chaperone</keyword>
<gene>
    <name evidence="3" type="ORF">NP493_643g04037</name>
</gene>
<evidence type="ECO:0000313" key="4">
    <source>
        <dbReference type="Proteomes" id="UP001209878"/>
    </source>
</evidence>
<dbReference type="GO" id="GO:0043248">
    <property type="term" value="P:proteasome assembly"/>
    <property type="evidence" value="ECO:0007669"/>
    <property type="project" value="InterPro"/>
</dbReference>